<dbReference type="Proteomes" id="UP000460298">
    <property type="component" value="Unassembled WGS sequence"/>
</dbReference>
<name>A0A833LZ81_9LEPT</name>
<proteinExistence type="predicted"/>
<comment type="caution">
    <text evidence="1">The sequence shown here is derived from an EMBL/GenBank/DDBJ whole genome shotgun (WGS) entry which is preliminary data.</text>
</comment>
<dbReference type="AlphaFoldDB" id="A0A833LZ81"/>
<dbReference type="NCBIfam" id="TIGR04256">
    <property type="entry name" value="GxxExxY"/>
    <property type="match status" value="1"/>
</dbReference>
<dbReference type="EMBL" id="WBUI01000001">
    <property type="protein sequence ID" value="KAB2935553.1"/>
    <property type="molecule type" value="Genomic_DNA"/>
</dbReference>
<reference evidence="1 2" key="1">
    <citation type="submission" date="2019-10" db="EMBL/GenBank/DDBJ databases">
        <title>Extracellular Electron Transfer in a Candidatus Methanoperedens spp. Enrichment Culture.</title>
        <authorList>
            <person name="Berger S."/>
            <person name="Rangel Shaw D."/>
            <person name="Berben T."/>
            <person name="In 'T Zandt M."/>
            <person name="Frank J."/>
            <person name="Reimann J."/>
            <person name="Jetten M.S.M."/>
            <person name="Welte C.U."/>
        </authorList>
    </citation>
    <scope>NUCLEOTIDE SEQUENCE [LARGE SCALE GENOMIC DNA]</scope>
    <source>
        <strain evidence="1">SB12</strain>
    </source>
</reference>
<gene>
    <name evidence="1" type="ORF">F9K24_01935</name>
</gene>
<protein>
    <submittedName>
        <fullName evidence="1">GxxExxY protein</fullName>
    </submittedName>
</protein>
<accession>A0A833LZ81</accession>
<sequence>MRVEKSKKDGMWIEPDPELTGVVIASAIEVHRYFGPGLLESVYESALFLELQQRSIHSKRQAPVPALYKGVDLGTGFRADLIVENSLLLEIKTVDTIHSVHLAQALSYMKALRFRRGLILNFNAPQLRLGIKRVSLVPS</sequence>
<dbReference type="Pfam" id="PF13366">
    <property type="entry name" value="PDDEXK_3"/>
    <property type="match status" value="1"/>
</dbReference>
<evidence type="ECO:0000313" key="1">
    <source>
        <dbReference type="EMBL" id="KAB2935553.1"/>
    </source>
</evidence>
<organism evidence="1 2">
    <name type="scientific">Leptonema illini</name>
    <dbReference type="NCBI Taxonomy" id="183"/>
    <lineage>
        <taxon>Bacteria</taxon>
        <taxon>Pseudomonadati</taxon>
        <taxon>Spirochaetota</taxon>
        <taxon>Spirochaetia</taxon>
        <taxon>Leptospirales</taxon>
        <taxon>Leptospiraceae</taxon>
        <taxon>Leptonema</taxon>
    </lineage>
</organism>
<dbReference type="InterPro" id="IPR026350">
    <property type="entry name" value="GxxExxY"/>
</dbReference>
<evidence type="ECO:0000313" key="2">
    <source>
        <dbReference type="Proteomes" id="UP000460298"/>
    </source>
</evidence>